<organism evidence="2 3">
    <name type="scientific">Microbacterium salsuginis</name>
    <dbReference type="NCBI Taxonomy" id="2722803"/>
    <lineage>
        <taxon>Bacteria</taxon>
        <taxon>Bacillati</taxon>
        <taxon>Actinomycetota</taxon>
        <taxon>Actinomycetes</taxon>
        <taxon>Micrococcales</taxon>
        <taxon>Microbacteriaceae</taxon>
        <taxon>Microbacterium</taxon>
    </lineage>
</organism>
<keyword evidence="3" id="KW-1185">Reference proteome</keyword>
<gene>
    <name evidence="2" type="ORF">HF576_15935</name>
</gene>
<dbReference type="GO" id="GO:0016787">
    <property type="term" value="F:hydrolase activity"/>
    <property type="evidence" value="ECO:0007669"/>
    <property type="project" value="UniProtKB-KW"/>
</dbReference>
<dbReference type="EMBL" id="JABACI010000004">
    <property type="protein sequence ID" value="NLP85338.1"/>
    <property type="molecule type" value="Genomic_DNA"/>
</dbReference>
<evidence type="ECO:0000313" key="2">
    <source>
        <dbReference type="EMBL" id="NLP85338.1"/>
    </source>
</evidence>
<dbReference type="Gene3D" id="3.40.50.1820">
    <property type="entry name" value="alpha/beta hydrolase"/>
    <property type="match status" value="1"/>
</dbReference>
<feature type="domain" description="AB hydrolase-1" evidence="1">
    <location>
        <begin position="3"/>
        <end position="217"/>
    </location>
</feature>
<reference evidence="2 3" key="1">
    <citation type="submission" date="2020-04" db="EMBL/GenBank/DDBJ databases">
        <title>CFH 90308 Microbacterium sp.</title>
        <authorList>
            <person name="Nie G."/>
            <person name="Ming H."/>
            <person name="Xia T."/>
        </authorList>
    </citation>
    <scope>NUCLEOTIDE SEQUENCE [LARGE SCALE GENOMIC DNA]</scope>
    <source>
        <strain evidence="2 3">CFH 90308</strain>
    </source>
</reference>
<dbReference type="InterPro" id="IPR000073">
    <property type="entry name" value="AB_hydrolase_1"/>
</dbReference>
<sequence>MDVILVPGLWMGASAWHDVATALTAAGHTPHALTLRGLDSRTADRSGTMLADHVAEIVAAIDRCTGKVMLVGQAQACGLVHAALNRRVDRVAAAVYVGGLPSAHGAHVLSGFTLDARGTTTNTAGYRAVDASLSGWHDRIREDADHVLDQVQKLTDERRLAVPVTIVATEFTADDVRRWTAANIDPARELKLLHDVTLVDMPAGRWPQIERPDDLARIIVQAASVPDAAAPSAHAAPLVPGS</sequence>
<dbReference type="Pfam" id="PF12697">
    <property type="entry name" value="Abhydrolase_6"/>
    <property type="match status" value="1"/>
</dbReference>
<dbReference type="Proteomes" id="UP001429745">
    <property type="component" value="Unassembled WGS sequence"/>
</dbReference>
<protein>
    <submittedName>
        <fullName evidence="2">Alpha/beta hydrolase</fullName>
    </submittedName>
</protein>
<dbReference type="SUPFAM" id="SSF53474">
    <property type="entry name" value="alpha/beta-Hydrolases"/>
    <property type="match status" value="1"/>
</dbReference>
<proteinExistence type="predicted"/>
<comment type="caution">
    <text evidence="2">The sequence shown here is derived from an EMBL/GenBank/DDBJ whole genome shotgun (WGS) entry which is preliminary data.</text>
</comment>
<evidence type="ECO:0000313" key="3">
    <source>
        <dbReference type="Proteomes" id="UP001429745"/>
    </source>
</evidence>
<evidence type="ECO:0000259" key="1">
    <source>
        <dbReference type="Pfam" id="PF12697"/>
    </source>
</evidence>
<dbReference type="InterPro" id="IPR029058">
    <property type="entry name" value="AB_hydrolase_fold"/>
</dbReference>
<accession>A0ABX1KGE1</accession>
<keyword evidence="2" id="KW-0378">Hydrolase</keyword>
<dbReference type="RefSeq" id="WP_168913751.1">
    <property type="nucleotide sequence ID" value="NZ_JABACI010000004.1"/>
</dbReference>
<name>A0ABX1KGE1_9MICO</name>